<evidence type="ECO:0000256" key="4">
    <source>
        <dbReference type="ARBA" id="ARBA00023125"/>
    </source>
</evidence>
<dbReference type="Proteomes" id="UP000192936">
    <property type="component" value="Unassembled WGS sequence"/>
</dbReference>
<dbReference type="CDD" id="cd07377">
    <property type="entry name" value="WHTH_GntR"/>
    <property type="match status" value="1"/>
</dbReference>
<organism evidence="7 8">
    <name type="scientific">Azospirillum oryzae</name>
    <dbReference type="NCBI Taxonomy" id="286727"/>
    <lineage>
        <taxon>Bacteria</taxon>
        <taxon>Pseudomonadati</taxon>
        <taxon>Pseudomonadota</taxon>
        <taxon>Alphaproteobacteria</taxon>
        <taxon>Rhodospirillales</taxon>
        <taxon>Azospirillaceae</taxon>
        <taxon>Azospirillum</taxon>
    </lineage>
</organism>
<dbReference type="STRING" id="286727.SAMN02982917_0673"/>
<dbReference type="PROSITE" id="PS50949">
    <property type="entry name" value="HTH_GNTR"/>
    <property type="match status" value="1"/>
</dbReference>
<dbReference type="SMART" id="SM00345">
    <property type="entry name" value="HTH_GNTR"/>
    <property type="match status" value="1"/>
</dbReference>
<dbReference type="InterPro" id="IPR015424">
    <property type="entry name" value="PyrdxlP-dep_Trfase"/>
</dbReference>
<evidence type="ECO:0000259" key="6">
    <source>
        <dbReference type="PROSITE" id="PS50949"/>
    </source>
</evidence>
<evidence type="ECO:0000256" key="5">
    <source>
        <dbReference type="ARBA" id="ARBA00023163"/>
    </source>
</evidence>
<dbReference type="Pfam" id="PF00392">
    <property type="entry name" value="GntR"/>
    <property type="match status" value="1"/>
</dbReference>
<keyword evidence="2" id="KW-0663">Pyridoxal phosphate</keyword>
<sequence>MTNWHPDASALSRPVYLSLADQVQRAITQGQLAVGDQLPTHRQLADELGISVQTVSRAYEELIRRGLISGETGRGTFIRAAQTEVDPPYIPQRTDEVIDLSILKPVCEPLHVEAMRQALVELSASLPPAVVLSFRPNTLFARHRATAVSWLRHCGVETTAANVTLTNGATAGMTIALMAAAPPGSTVVTEEVGHHTLLPLASYLGIKLRGVAIDEEGIRPDALDVACRDGMAKALFVMPNPINATATHMGEARRAEIARLAQRHNLSIVENDPLGPLLSDRRPPLAALAPERTLYVTSFTKTVMPGLRTGYLVVPDRLLAAVTNRHLVTNWIATPIVAEIATRWVESGFAMEMVEWQRKALHRRHALAAEILHGIPHRSHAEGLHLWLPLGEGRPEATFVSHARHQGVALAPGSAFAIGPGTRPDALRVSIGSTTEAELHAGLRVIVNLLNSDPEPVLLAI</sequence>
<dbReference type="SUPFAM" id="SSF53383">
    <property type="entry name" value="PLP-dependent transferases"/>
    <property type="match status" value="1"/>
</dbReference>
<reference evidence="7 8" key="1">
    <citation type="submission" date="2017-04" db="EMBL/GenBank/DDBJ databases">
        <authorList>
            <person name="Afonso C.L."/>
            <person name="Miller P.J."/>
            <person name="Scott M.A."/>
            <person name="Spackman E."/>
            <person name="Goraichik I."/>
            <person name="Dimitrov K.M."/>
            <person name="Suarez D.L."/>
            <person name="Swayne D.E."/>
        </authorList>
    </citation>
    <scope>NUCLEOTIDE SEQUENCE [LARGE SCALE GENOMIC DNA]</scope>
    <source>
        <strain evidence="7 8">A2P</strain>
    </source>
</reference>
<evidence type="ECO:0000313" key="7">
    <source>
        <dbReference type="EMBL" id="SMF17754.1"/>
    </source>
</evidence>
<dbReference type="Gene3D" id="3.40.640.10">
    <property type="entry name" value="Type I PLP-dependent aspartate aminotransferase-like (Major domain)"/>
    <property type="match status" value="1"/>
</dbReference>
<dbReference type="InterPro" id="IPR051446">
    <property type="entry name" value="HTH_trans_reg/aminotransferase"/>
</dbReference>
<evidence type="ECO:0000256" key="2">
    <source>
        <dbReference type="ARBA" id="ARBA00022898"/>
    </source>
</evidence>
<dbReference type="RefSeq" id="WP_085083225.1">
    <property type="nucleotide sequence ID" value="NZ_FXAK01000001.1"/>
</dbReference>
<dbReference type="EMBL" id="FXAK01000001">
    <property type="protein sequence ID" value="SMF17754.1"/>
    <property type="molecule type" value="Genomic_DNA"/>
</dbReference>
<dbReference type="InterPro" id="IPR015422">
    <property type="entry name" value="PyrdxlP-dep_Trfase_small"/>
</dbReference>
<proteinExistence type="inferred from homology"/>
<dbReference type="InterPro" id="IPR000524">
    <property type="entry name" value="Tscrpt_reg_HTH_GntR"/>
</dbReference>
<evidence type="ECO:0000313" key="8">
    <source>
        <dbReference type="Proteomes" id="UP000192936"/>
    </source>
</evidence>
<dbReference type="InterPro" id="IPR015421">
    <property type="entry name" value="PyrdxlP-dep_Trfase_major"/>
</dbReference>
<dbReference type="CDD" id="cd00609">
    <property type="entry name" value="AAT_like"/>
    <property type="match status" value="1"/>
</dbReference>
<keyword evidence="4" id="KW-0238">DNA-binding</keyword>
<gene>
    <name evidence="7" type="ORF">SAMN02982917_0673</name>
</gene>
<evidence type="ECO:0000256" key="1">
    <source>
        <dbReference type="ARBA" id="ARBA00005384"/>
    </source>
</evidence>
<dbReference type="OrthoDB" id="9804020at2"/>
<dbReference type="InterPro" id="IPR036388">
    <property type="entry name" value="WH-like_DNA-bd_sf"/>
</dbReference>
<keyword evidence="3" id="KW-0805">Transcription regulation</keyword>
<dbReference type="Pfam" id="PF00155">
    <property type="entry name" value="Aminotran_1_2"/>
    <property type="match status" value="1"/>
</dbReference>
<comment type="similarity">
    <text evidence="1">In the C-terminal section; belongs to the class-I pyridoxal-phosphate-dependent aminotransferase family.</text>
</comment>
<dbReference type="InterPro" id="IPR004839">
    <property type="entry name" value="Aminotransferase_I/II_large"/>
</dbReference>
<feature type="domain" description="HTH gntR-type" evidence="6">
    <location>
        <begin position="13"/>
        <end position="81"/>
    </location>
</feature>
<dbReference type="PANTHER" id="PTHR46577:SF1">
    <property type="entry name" value="HTH-TYPE TRANSCRIPTIONAL REGULATORY PROTEIN GABR"/>
    <property type="match status" value="1"/>
</dbReference>
<keyword evidence="5" id="KW-0804">Transcription</keyword>
<dbReference type="PANTHER" id="PTHR46577">
    <property type="entry name" value="HTH-TYPE TRANSCRIPTIONAL REGULATORY PROTEIN GABR"/>
    <property type="match status" value="1"/>
</dbReference>
<dbReference type="GO" id="GO:0003700">
    <property type="term" value="F:DNA-binding transcription factor activity"/>
    <property type="evidence" value="ECO:0007669"/>
    <property type="project" value="InterPro"/>
</dbReference>
<protein>
    <submittedName>
        <fullName evidence="7">Transcriptional regulator, GntR family</fullName>
    </submittedName>
</protein>
<name>A0A1X7DLR2_9PROT</name>
<dbReference type="Gene3D" id="1.10.10.10">
    <property type="entry name" value="Winged helix-like DNA-binding domain superfamily/Winged helix DNA-binding domain"/>
    <property type="match status" value="1"/>
</dbReference>
<evidence type="ECO:0000256" key="3">
    <source>
        <dbReference type="ARBA" id="ARBA00023015"/>
    </source>
</evidence>
<accession>A0A1X7DLR2</accession>
<dbReference type="InterPro" id="IPR036390">
    <property type="entry name" value="WH_DNA-bd_sf"/>
</dbReference>
<dbReference type="Gene3D" id="3.90.1150.10">
    <property type="entry name" value="Aspartate Aminotransferase, domain 1"/>
    <property type="match status" value="1"/>
</dbReference>
<dbReference type="GO" id="GO:0030170">
    <property type="term" value="F:pyridoxal phosphate binding"/>
    <property type="evidence" value="ECO:0007669"/>
    <property type="project" value="InterPro"/>
</dbReference>
<dbReference type="GO" id="GO:0003677">
    <property type="term" value="F:DNA binding"/>
    <property type="evidence" value="ECO:0007669"/>
    <property type="project" value="UniProtKB-KW"/>
</dbReference>
<dbReference type="AlphaFoldDB" id="A0A1X7DLR2"/>
<dbReference type="SUPFAM" id="SSF46785">
    <property type="entry name" value="Winged helix' DNA-binding domain"/>
    <property type="match status" value="1"/>
</dbReference>